<evidence type="ECO:0000313" key="2">
    <source>
        <dbReference type="EMBL" id="ABW29276.1"/>
    </source>
</evidence>
<proteinExistence type="predicted"/>
<dbReference type="PROSITE" id="PS51819">
    <property type="entry name" value="VOC"/>
    <property type="match status" value="1"/>
</dbReference>
<accession>B0CDS4</accession>
<dbReference type="Proteomes" id="UP000000268">
    <property type="component" value="Chromosome"/>
</dbReference>
<dbReference type="PANTHER" id="PTHR41294">
    <property type="entry name" value="CADMIUM-INDUCED PROTEIN CADI"/>
    <property type="match status" value="1"/>
</dbReference>
<reference evidence="2 3" key="1">
    <citation type="journal article" date="2008" name="Proc. Natl. Acad. Sci. U.S.A.">
        <title>Niche adaptation and genome expansion in the chlorophyll d-producing cyanobacterium Acaryochloris marina.</title>
        <authorList>
            <person name="Swingley W.D."/>
            <person name="Chen M."/>
            <person name="Cheung P.C."/>
            <person name="Conrad A.L."/>
            <person name="Dejesa L.C."/>
            <person name="Hao J."/>
            <person name="Honchak B.M."/>
            <person name="Karbach L.E."/>
            <person name="Kurdoglu A."/>
            <person name="Lahiri S."/>
            <person name="Mastrian S.D."/>
            <person name="Miyashita H."/>
            <person name="Page L."/>
            <person name="Ramakrishna P."/>
            <person name="Satoh S."/>
            <person name="Sattley W.M."/>
            <person name="Shimada Y."/>
            <person name="Taylor H.L."/>
            <person name="Tomo T."/>
            <person name="Tsuchiya T."/>
            <person name="Wang Z.T."/>
            <person name="Raymond J."/>
            <person name="Mimuro M."/>
            <person name="Blankenship R.E."/>
            <person name="Touchman J.W."/>
        </authorList>
    </citation>
    <scope>NUCLEOTIDE SEQUENCE [LARGE SCALE GENOMIC DNA]</scope>
    <source>
        <strain evidence="3">MBIC 11017</strain>
    </source>
</reference>
<evidence type="ECO:0000259" key="1">
    <source>
        <dbReference type="PROSITE" id="PS51819"/>
    </source>
</evidence>
<dbReference type="STRING" id="329726.AM1_4297"/>
<dbReference type="HOGENOM" id="CLU_2784346_0_0_3"/>
<dbReference type="AlphaFoldDB" id="B0CDS4"/>
<dbReference type="Gene3D" id="3.10.180.10">
    <property type="entry name" value="2,3-Dihydroxybiphenyl 1,2-Dioxygenase, domain 1"/>
    <property type="match status" value="1"/>
</dbReference>
<protein>
    <recommendedName>
        <fullName evidence="1">VOC domain-containing protein</fullName>
    </recommendedName>
</protein>
<dbReference type="InterPro" id="IPR052393">
    <property type="entry name" value="Cadmium-induced_rsp"/>
</dbReference>
<name>B0CDS4_ACAM1</name>
<evidence type="ECO:0000313" key="3">
    <source>
        <dbReference type="Proteomes" id="UP000000268"/>
    </source>
</evidence>
<organism evidence="2 3">
    <name type="scientific">Acaryochloris marina (strain MBIC 11017)</name>
    <dbReference type="NCBI Taxonomy" id="329726"/>
    <lineage>
        <taxon>Bacteria</taxon>
        <taxon>Bacillati</taxon>
        <taxon>Cyanobacteriota</taxon>
        <taxon>Cyanophyceae</taxon>
        <taxon>Acaryochloridales</taxon>
        <taxon>Acaryochloridaceae</taxon>
        <taxon>Acaryochloris</taxon>
    </lineage>
</organism>
<dbReference type="EMBL" id="CP000828">
    <property type="protein sequence ID" value="ABW29276.1"/>
    <property type="molecule type" value="Genomic_DNA"/>
</dbReference>
<gene>
    <name evidence="2" type="ordered locus">AM1_4297</name>
</gene>
<sequence>MSRIQLALNVKDLEAATRFYSKLFATEPAKRRPGYTNFAIANPPLKLVLFENSTATSKLNHVGIEVES</sequence>
<dbReference type="SUPFAM" id="SSF54593">
    <property type="entry name" value="Glyoxalase/Bleomycin resistance protein/Dihydroxybiphenyl dioxygenase"/>
    <property type="match status" value="1"/>
</dbReference>
<keyword evidence="3" id="KW-1185">Reference proteome</keyword>
<dbReference type="KEGG" id="amr:AM1_4297"/>
<dbReference type="GO" id="GO:0046686">
    <property type="term" value="P:response to cadmium ion"/>
    <property type="evidence" value="ECO:0007669"/>
    <property type="project" value="TreeGrafter"/>
</dbReference>
<dbReference type="eggNOG" id="COG0346">
    <property type="taxonomic scope" value="Bacteria"/>
</dbReference>
<dbReference type="RefSeq" id="WP_012164604.1">
    <property type="nucleotide sequence ID" value="NC_009925.1"/>
</dbReference>
<dbReference type="Pfam" id="PF00903">
    <property type="entry name" value="Glyoxalase"/>
    <property type="match status" value="1"/>
</dbReference>
<dbReference type="InterPro" id="IPR029068">
    <property type="entry name" value="Glyas_Bleomycin-R_OHBP_Dase"/>
</dbReference>
<dbReference type="InterPro" id="IPR037523">
    <property type="entry name" value="VOC_core"/>
</dbReference>
<dbReference type="PANTHER" id="PTHR41294:SF1">
    <property type="entry name" value="CADMIUM-INDUCED PROTEIN CADI"/>
    <property type="match status" value="1"/>
</dbReference>
<feature type="domain" description="VOC" evidence="1">
    <location>
        <begin position="2"/>
        <end position="68"/>
    </location>
</feature>
<dbReference type="InterPro" id="IPR004360">
    <property type="entry name" value="Glyas_Fos-R_dOase_dom"/>
</dbReference>